<dbReference type="InterPro" id="IPR013083">
    <property type="entry name" value="Znf_RING/FYVE/PHD"/>
</dbReference>
<dbReference type="Gene3D" id="3.30.40.10">
    <property type="entry name" value="Zinc/RING finger domain, C3HC4 (zinc finger)"/>
    <property type="match status" value="1"/>
</dbReference>
<reference evidence="2" key="1">
    <citation type="journal article" date="2020" name="Nature">
        <title>Giant virus diversity and host interactions through global metagenomics.</title>
        <authorList>
            <person name="Schulz F."/>
            <person name="Roux S."/>
            <person name="Paez-Espino D."/>
            <person name="Jungbluth S."/>
            <person name="Walsh D.A."/>
            <person name="Denef V.J."/>
            <person name="McMahon K.D."/>
            <person name="Konstantinidis K.T."/>
            <person name="Eloe-Fadrosh E.A."/>
            <person name="Kyrpides N.C."/>
            <person name="Woyke T."/>
        </authorList>
    </citation>
    <scope>NUCLEOTIDE SEQUENCE</scope>
    <source>
        <strain evidence="2">GVMAG-M-3300024261-26</strain>
    </source>
</reference>
<feature type="region of interest" description="Disordered" evidence="1">
    <location>
        <begin position="105"/>
        <end position="145"/>
    </location>
</feature>
<feature type="compositionally biased region" description="Basic residues" evidence="1">
    <location>
        <begin position="105"/>
        <end position="139"/>
    </location>
</feature>
<evidence type="ECO:0000313" key="2">
    <source>
        <dbReference type="EMBL" id="QHT94668.1"/>
    </source>
</evidence>
<evidence type="ECO:0000256" key="1">
    <source>
        <dbReference type="SAM" id="MobiDB-lite"/>
    </source>
</evidence>
<dbReference type="EMBL" id="MN740228">
    <property type="protein sequence ID" value="QHT94668.1"/>
    <property type="molecule type" value="Genomic_DNA"/>
</dbReference>
<organism evidence="2">
    <name type="scientific">viral metagenome</name>
    <dbReference type="NCBI Taxonomy" id="1070528"/>
    <lineage>
        <taxon>unclassified sequences</taxon>
        <taxon>metagenomes</taxon>
        <taxon>organismal metagenomes</taxon>
    </lineage>
</organism>
<sequence>MANLTKIIDKGKIDLRKELLKPNKFTNDDIDKAIQYLDKKQQAYVRKQNASVLDTQNQSNETFDNTFVEMKEMLSTYKNTNIIAGPMQTDTHKLMQSYLVGGKNKSKKQRHFGKKKTAKKRSKRNTIKRRKMKRTRKIKGGSGGSVCETDKRDNCDCEERFIKLKEDGNDENCTICQSSLKDKIDIDDEEHRVRGSIIYQIGCGNRFHSYCLHTYCDTDANVKNLVNNTNLLCPAGCGRACINQDTAMTLDAFAGHAEKMALEDGELYLTSKYTGVPTKKNWFSIFRNR</sequence>
<accession>A0A6C0INA0</accession>
<name>A0A6C0INA0_9ZZZZ</name>
<proteinExistence type="predicted"/>
<protein>
    <submittedName>
        <fullName evidence="2">Uncharacterized protein</fullName>
    </submittedName>
</protein>
<dbReference type="AlphaFoldDB" id="A0A6C0INA0"/>